<reference evidence="2" key="1">
    <citation type="journal article" date="2020" name="Nat. Commun.">
        <title>Genome assembly of wild tea tree DASZ reveals pedigree and selection history of tea varieties.</title>
        <authorList>
            <person name="Zhang W."/>
            <person name="Zhang Y."/>
            <person name="Qiu H."/>
            <person name="Guo Y."/>
            <person name="Wan H."/>
            <person name="Zhang X."/>
            <person name="Scossa F."/>
            <person name="Alseekh S."/>
            <person name="Zhang Q."/>
            <person name="Wang P."/>
            <person name="Xu L."/>
            <person name="Schmidt M.H."/>
            <person name="Jia X."/>
            <person name="Li D."/>
            <person name="Zhu A."/>
            <person name="Guo F."/>
            <person name="Chen W."/>
            <person name="Ni D."/>
            <person name="Usadel B."/>
            <person name="Fernie A.R."/>
            <person name="Wen W."/>
        </authorList>
    </citation>
    <scope>NUCLEOTIDE SEQUENCE [LARGE SCALE GENOMIC DNA]</scope>
    <source>
        <strain evidence="2">cv. G240</strain>
    </source>
</reference>
<evidence type="ECO:0000313" key="2">
    <source>
        <dbReference type="Proteomes" id="UP000593564"/>
    </source>
</evidence>
<name>A0A7J7GWL3_CAMSI</name>
<protein>
    <submittedName>
        <fullName evidence="1">Uncharacterized protein</fullName>
    </submittedName>
</protein>
<evidence type="ECO:0000313" key="1">
    <source>
        <dbReference type="EMBL" id="KAF5944331.1"/>
    </source>
</evidence>
<sequence length="108" mass="12030">MLRKKKKNFEILRKCKTSVKQRYCPSIPDLSLLPRPSPLRLCLVLPLRLSSLALKAFADLSATSPLIHRPASSLSPIFVVHRKALPDVGAREFPANSTILDLMERAGL</sequence>
<proteinExistence type="predicted"/>
<dbReference type="AlphaFoldDB" id="A0A7J7GWL3"/>
<comment type="caution">
    <text evidence="1">The sequence shown here is derived from an EMBL/GenBank/DDBJ whole genome shotgun (WGS) entry which is preliminary data.</text>
</comment>
<accession>A0A7J7GWL3</accession>
<keyword evidence="2" id="KW-1185">Reference proteome</keyword>
<organism evidence="1 2">
    <name type="scientific">Camellia sinensis</name>
    <name type="common">Tea plant</name>
    <name type="synonym">Thea sinensis</name>
    <dbReference type="NCBI Taxonomy" id="4442"/>
    <lineage>
        <taxon>Eukaryota</taxon>
        <taxon>Viridiplantae</taxon>
        <taxon>Streptophyta</taxon>
        <taxon>Embryophyta</taxon>
        <taxon>Tracheophyta</taxon>
        <taxon>Spermatophyta</taxon>
        <taxon>Magnoliopsida</taxon>
        <taxon>eudicotyledons</taxon>
        <taxon>Gunneridae</taxon>
        <taxon>Pentapetalae</taxon>
        <taxon>asterids</taxon>
        <taxon>Ericales</taxon>
        <taxon>Theaceae</taxon>
        <taxon>Camellia</taxon>
    </lineage>
</organism>
<reference evidence="1 2" key="2">
    <citation type="submission" date="2020-07" db="EMBL/GenBank/DDBJ databases">
        <title>Genome assembly of wild tea tree DASZ reveals pedigree and selection history of tea varieties.</title>
        <authorList>
            <person name="Zhang W."/>
        </authorList>
    </citation>
    <scope>NUCLEOTIDE SEQUENCE [LARGE SCALE GENOMIC DNA]</scope>
    <source>
        <strain evidence="2">cv. G240</strain>
        <tissue evidence="1">Leaf</tissue>
    </source>
</reference>
<dbReference type="EMBL" id="JACBKZ010000008">
    <property type="protein sequence ID" value="KAF5944331.1"/>
    <property type="molecule type" value="Genomic_DNA"/>
</dbReference>
<dbReference type="Proteomes" id="UP000593564">
    <property type="component" value="Unassembled WGS sequence"/>
</dbReference>
<gene>
    <name evidence="1" type="ORF">HYC85_018408</name>
</gene>